<dbReference type="STRING" id="1549748.WH95_05625"/>
<dbReference type="RefSeq" id="WP_046504125.1">
    <property type="nucleotide sequence ID" value="NZ_LANI01000003.1"/>
</dbReference>
<reference evidence="2 3" key="1">
    <citation type="submission" date="2015-03" db="EMBL/GenBank/DDBJ databases">
        <title>Genome sequence of Kiloniella sp. P1-1, isolated from the gut microflora of Pacific white shrimp, Penaeus vannamei.</title>
        <authorList>
            <person name="Shao Z."/>
            <person name="Wang L."/>
            <person name="Li X."/>
        </authorList>
    </citation>
    <scope>NUCLEOTIDE SEQUENCE [LARGE SCALE GENOMIC DNA]</scope>
    <source>
        <strain evidence="2 3">P1-1</strain>
    </source>
</reference>
<dbReference type="Pfam" id="PF10670">
    <property type="entry name" value="DUF4198"/>
    <property type="match status" value="1"/>
</dbReference>
<proteinExistence type="predicted"/>
<evidence type="ECO:0000313" key="2">
    <source>
        <dbReference type="EMBL" id="KKJ77902.1"/>
    </source>
</evidence>
<sequence length="267" mass="28939">MKKVLLSGAVACGVAFGGLATSISGAQAHFQLVFTPETMLEKGGEITLKMPFTHPAESGHVMEMAAPEEFYVVRKGKKKNLMDSLNIIEWTSSENTGKAYEASVKLRGLGDNVFVLNPAPYYEASEDIFIQQITKSYVNVGDLPTDWAEPQGLKTEIRPLTKPYNVIAGGTFSGVVLSEGKPVPFAEIEIEYLNYPVDSENNRFATEGQISTPAHAILADASGTFTFGIPEEGFWGFAALGSGPDKEHEGKELSQDAVIWVQARDVD</sequence>
<comment type="caution">
    <text evidence="2">The sequence shown here is derived from an EMBL/GenBank/DDBJ whole genome shotgun (WGS) entry which is preliminary data.</text>
</comment>
<dbReference type="PATRIC" id="fig|1549748.8.peg.2615"/>
<name>A0A0M2R7M3_9PROT</name>
<dbReference type="EMBL" id="LANI01000003">
    <property type="protein sequence ID" value="KKJ77902.1"/>
    <property type="molecule type" value="Genomic_DNA"/>
</dbReference>
<keyword evidence="1" id="KW-0732">Signal</keyword>
<gene>
    <name evidence="2" type="ORF">WH95_05625</name>
</gene>
<dbReference type="InterPro" id="IPR019613">
    <property type="entry name" value="DUF4198"/>
</dbReference>
<feature type="chain" id="PRO_5005640522" evidence="1">
    <location>
        <begin position="21"/>
        <end position="267"/>
    </location>
</feature>
<organism evidence="2 3">
    <name type="scientific">Kiloniella litopenaei</name>
    <dbReference type="NCBI Taxonomy" id="1549748"/>
    <lineage>
        <taxon>Bacteria</taxon>
        <taxon>Pseudomonadati</taxon>
        <taxon>Pseudomonadota</taxon>
        <taxon>Alphaproteobacteria</taxon>
        <taxon>Rhodospirillales</taxon>
        <taxon>Kiloniellaceae</taxon>
        <taxon>Kiloniella</taxon>
    </lineage>
</organism>
<accession>A0A0M2R7M3</accession>
<feature type="signal peptide" evidence="1">
    <location>
        <begin position="1"/>
        <end position="20"/>
    </location>
</feature>
<keyword evidence="3" id="KW-1185">Reference proteome</keyword>
<dbReference type="AlphaFoldDB" id="A0A0M2R7M3"/>
<dbReference type="Proteomes" id="UP000034491">
    <property type="component" value="Unassembled WGS sequence"/>
</dbReference>
<dbReference type="OrthoDB" id="9780723at2"/>
<protein>
    <submittedName>
        <fullName evidence="2">Nickel transporter</fullName>
    </submittedName>
</protein>
<evidence type="ECO:0000313" key="3">
    <source>
        <dbReference type="Proteomes" id="UP000034491"/>
    </source>
</evidence>
<evidence type="ECO:0000256" key="1">
    <source>
        <dbReference type="SAM" id="SignalP"/>
    </source>
</evidence>